<dbReference type="AlphaFoldDB" id="N4WKC3"/>
<dbReference type="NCBIfam" id="NF005978">
    <property type="entry name" value="PRK08071.1"/>
    <property type="match status" value="1"/>
</dbReference>
<evidence type="ECO:0000256" key="3">
    <source>
        <dbReference type="ARBA" id="ARBA00008562"/>
    </source>
</evidence>
<dbReference type="STRING" id="1308866.J416_09996"/>
<evidence type="ECO:0000256" key="2">
    <source>
        <dbReference type="ARBA" id="ARBA00004950"/>
    </source>
</evidence>
<sequence length="519" mass="58195">MARAHILIVGAGLAALAVADQLKDQYDVTVMTKGTIDQNNSNRAQGGIAAAIDSKDSWKQHYNDTLEAGCFFNHKRAVEKMTYVAKHHVLQLLTEGFPADRNEDGHLDLTAEGAHRYRRIVHAGGDQTGAYFMKFYQQKIKDNVRILTHHTAVSCIMENNHCCGIYALDEQDQMYGYYADAVVLATGGVGGLYQHTSNDWTVTGDGLAIAYRAGAKLTDLEFIQFHPTLLHTSYQAEHRLVSEAVRGEGGILVNQYQERFMEDVHPDRDLAPRDEVARAIDHQMKQGNEVFLDISHIEDFDQRFPTIASICELSNIDWRNGYIPVIPGAHFLMGGIHTDLTGKTSVSGLYAVGEVACTGVHGANRLASNSLLEAIVFAEEVAKELQREIRPSTRKKMVRSMPQTTGISLQLPDLEELRQHMHNYVGVVRDEEGLRYMQSWLDAFPSIDHSLYTKGLTRQQIESIHQLTVARLLTTAALLREESIGAHFRRDALKQSKIKAERHPIYIQQSVLNERGVMY</sequence>
<organism evidence="16 17">
    <name type="scientific">Gracilibacillus halophilus YIM-C55.5</name>
    <dbReference type="NCBI Taxonomy" id="1308866"/>
    <lineage>
        <taxon>Bacteria</taxon>
        <taxon>Bacillati</taxon>
        <taxon>Bacillota</taxon>
        <taxon>Bacilli</taxon>
        <taxon>Bacillales</taxon>
        <taxon>Bacillaceae</taxon>
        <taxon>Gracilibacillus</taxon>
    </lineage>
</organism>
<dbReference type="GO" id="GO:0033765">
    <property type="term" value="F:steroid dehydrogenase activity, acting on the CH-CH group of donors"/>
    <property type="evidence" value="ECO:0007669"/>
    <property type="project" value="UniProtKB-ARBA"/>
</dbReference>
<feature type="domain" description="Fumarate reductase/succinate dehydrogenase flavoprotein-like C-terminal" evidence="15">
    <location>
        <begin position="415"/>
        <end position="495"/>
    </location>
</feature>
<proteinExistence type="inferred from homology"/>
<feature type="chain" id="PRO_5038463180" description="L-aspartate oxidase" evidence="13">
    <location>
        <begin position="20"/>
        <end position="519"/>
    </location>
</feature>
<dbReference type="Proteomes" id="UP000012283">
    <property type="component" value="Unassembled WGS sequence"/>
</dbReference>
<dbReference type="PATRIC" id="fig|1308866.3.peg.2028"/>
<dbReference type="InterPro" id="IPR037099">
    <property type="entry name" value="Fum_R/Succ_DH_flav-like_C_sf"/>
</dbReference>
<dbReference type="InterPro" id="IPR005288">
    <property type="entry name" value="NadB"/>
</dbReference>
<dbReference type="FunFam" id="3.90.700.10:FF:000002">
    <property type="entry name" value="L-aspartate oxidase"/>
    <property type="match status" value="1"/>
</dbReference>
<gene>
    <name evidence="16" type="ORF">J416_09996</name>
</gene>
<evidence type="ECO:0000256" key="8">
    <source>
        <dbReference type="ARBA" id="ARBA00022827"/>
    </source>
</evidence>
<dbReference type="InterPro" id="IPR027477">
    <property type="entry name" value="Succ_DH/fumarate_Rdtase_cat_sf"/>
</dbReference>
<evidence type="ECO:0000313" key="16">
    <source>
        <dbReference type="EMBL" id="ENH96587.1"/>
    </source>
</evidence>
<dbReference type="EMBL" id="APML01000038">
    <property type="protein sequence ID" value="ENH96587.1"/>
    <property type="molecule type" value="Genomic_DNA"/>
</dbReference>
<protein>
    <recommendedName>
        <fullName evidence="5 11">L-aspartate oxidase</fullName>
        <ecNumber evidence="4 11">1.4.3.16</ecNumber>
    </recommendedName>
</protein>
<dbReference type="EC" id="1.4.3.16" evidence="4 11"/>
<evidence type="ECO:0000256" key="1">
    <source>
        <dbReference type="ARBA" id="ARBA00001974"/>
    </source>
</evidence>
<dbReference type="Pfam" id="PF00890">
    <property type="entry name" value="FAD_binding_2"/>
    <property type="match status" value="1"/>
</dbReference>
<keyword evidence="6 12" id="KW-0285">Flavoprotein</keyword>
<dbReference type="eggNOG" id="COG0029">
    <property type="taxonomic scope" value="Bacteria"/>
</dbReference>
<comment type="caution">
    <text evidence="16">The sequence shown here is derived from an EMBL/GenBank/DDBJ whole genome shotgun (WGS) entry which is preliminary data.</text>
</comment>
<dbReference type="PANTHER" id="PTHR42716:SF2">
    <property type="entry name" value="L-ASPARTATE OXIDASE, CHLOROPLASTIC"/>
    <property type="match status" value="1"/>
</dbReference>
<keyword evidence="7 12" id="KW-0662">Pyridine nucleotide biosynthesis</keyword>
<dbReference type="GO" id="GO:0034628">
    <property type="term" value="P:'de novo' NAD+ biosynthetic process from L-aspartate"/>
    <property type="evidence" value="ECO:0007669"/>
    <property type="project" value="TreeGrafter"/>
</dbReference>
<comment type="cofactor">
    <cofactor evidence="1 12">
        <name>FAD</name>
        <dbReference type="ChEBI" id="CHEBI:57692"/>
    </cofactor>
</comment>
<dbReference type="RefSeq" id="WP_003469574.1">
    <property type="nucleotide sequence ID" value="NZ_APML01000038.1"/>
</dbReference>
<dbReference type="Gene3D" id="3.50.50.60">
    <property type="entry name" value="FAD/NAD(P)-binding domain"/>
    <property type="match status" value="1"/>
</dbReference>
<evidence type="ECO:0000256" key="5">
    <source>
        <dbReference type="ARBA" id="ARBA00021901"/>
    </source>
</evidence>
<evidence type="ECO:0000256" key="6">
    <source>
        <dbReference type="ARBA" id="ARBA00022630"/>
    </source>
</evidence>
<dbReference type="NCBIfam" id="TIGR00551">
    <property type="entry name" value="nadB"/>
    <property type="match status" value="1"/>
</dbReference>
<comment type="catalytic activity">
    <reaction evidence="10">
        <text>L-aspartate + O2 = iminosuccinate + H2O2</text>
        <dbReference type="Rhea" id="RHEA:25876"/>
        <dbReference type="ChEBI" id="CHEBI:15379"/>
        <dbReference type="ChEBI" id="CHEBI:16240"/>
        <dbReference type="ChEBI" id="CHEBI:29991"/>
        <dbReference type="ChEBI" id="CHEBI:77875"/>
        <dbReference type="EC" id="1.4.3.16"/>
    </reaction>
    <physiologicalReaction direction="left-to-right" evidence="10">
        <dbReference type="Rhea" id="RHEA:25877"/>
    </physiologicalReaction>
</comment>
<dbReference type="GO" id="GO:0008734">
    <property type="term" value="F:L-aspartate oxidase activity"/>
    <property type="evidence" value="ECO:0007669"/>
    <property type="project" value="UniProtKB-UniRule"/>
</dbReference>
<dbReference type="PRINTS" id="PR00368">
    <property type="entry name" value="FADPNR"/>
</dbReference>
<dbReference type="InterPro" id="IPR036188">
    <property type="entry name" value="FAD/NAD-bd_sf"/>
</dbReference>
<feature type="signal peptide" evidence="13">
    <location>
        <begin position="1"/>
        <end position="19"/>
    </location>
</feature>
<dbReference type="UniPathway" id="UPA00253">
    <property type="reaction ID" value="UER00326"/>
</dbReference>
<evidence type="ECO:0000313" key="17">
    <source>
        <dbReference type="Proteomes" id="UP000012283"/>
    </source>
</evidence>
<dbReference type="SUPFAM" id="SSF56425">
    <property type="entry name" value="Succinate dehydrogenase/fumarate reductase flavoprotein, catalytic domain"/>
    <property type="match status" value="1"/>
</dbReference>
<dbReference type="SUPFAM" id="SSF46977">
    <property type="entry name" value="Succinate dehydrogenase/fumarate reductase flavoprotein C-terminal domain"/>
    <property type="match status" value="1"/>
</dbReference>
<evidence type="ECO:0000259" key="15">
    <source>
        <dbReference type="Pfam" id="PF02910"/>
    </source>
</evidence>
<dbReference type="Gene3D" id="1.20.58.100">
    <property type="entry name" value="Fumarate reductase/succinate dehydrogenase flavoprotein-like, C-terminal domain"/>
    <property type="match status" value="1"/>
</dbReference>
<keyword evidence="9 12" id="KW-0560">Oxidoreductase</keyword>
<keyword evidence="8 12" id="KW-0274">FAD</keyword>
<comment type="similarity">
    <text evidence="3 12">Belongs to the FAD-dependent oxidoreductase 2 family. NadB subfamily.</text>
</comment>
<keyword evidence="13" id="KW-0732">Signal</keyword>
<evidence type="ECO:0000256" key="7">
    <source>
        <dbReference type="ARBA" id="ARBA00022642"/>
    </source>
</evidence>
<name>N4WKC3_9BACI</name>
<evidence type="ECO:0000256" key="9">
    <source>
        <dbReference type="ARBA" id="ARBA00023002"/>
    </source>
</evidence>
<evidence type="ECO:0000256" key="11">
    <source>
        <dbReference type="NCBIfam" id="TIGR00551"/>
    </source>
</evidence>
<comment type="pathway">
    <text evidence="2 12">Cofactor biosynthesis; NAD(+) biosynthesis; iminoaspartate from L-aspartate (oxidase route): step 1/1.</text>
</comment>
<dbReference type="InterPro" id="IPR015939">
    <property type="entry name" value="Fum_Rdtase/Succ_DH_flav-like_C"/>
</dbReference>
<dbReference type="SUPFAM" id="SSF51905">
    <property type="entry name" value="FAD/NAD(P)-binding domain"/>
    <property type="match status" value="1"/>
</dbReference>
<dbReference type="Gene3D" id="3.90.700.10">
    <property type="entry name" value="Succinate dehydrogenase/fumarate reductase flavoprotein, catalytic domain"/>
    <property type="match status" value="1"/>
</dbReference>
<reference evidence="16 17" key="1">
    <citation type="submission" date="2013-03" db="EMBL/GenBank/DDBJ databases">
        <title>Draft genome sequence of Gracibacillus halophilus YIM-C55.5, a moderately halophilic and thermophilic organism from the Xiaochaidamu salt lake.</title>
        <authorList>
            <person name="Sugumar T."/>
            <person name="Polireddy D.R."/>
            <person name="Antony A."/>
            <person name="Madhava Y.R."/>
            <person name="Sivakumar N."/>
        </authorList>
    </citation>
    <scope>NUCLEOTIDE SEQUENCE [LARGE SCALE GENOMIC DNA]</scope>
    <source>
        <strain evidence="16 17">YIM-C55.5</strain>
    </source>
</reference>
<evidence type="ECO:0000256" key="10">
    <source>
        <dbReference type="ARBA" id="ARBA00048305"/>
    </source>
</evidence>
<dbReference type="PANTHER" id="PTHR42716">
    <property type="entry name" value="L-ASPARTATE OXIDASE"/>
    <property type="match status" value="1"/>
</dbReference>
<keyword evidence="17" id="KW-1185">Reference proteome</keyword>
<evidence type="ECO:0000259" key="14">
    <source>
        <dbReference type="Pfam" id="PF00890"/>
    </source>
</evidence>
<dbReference type="Pfam" id="PF02910">
    <property type="entry name" value="Succ_DH_flav_C"/>
    <property type="match status" value="1"/>
</dbReference>
<evidence type="ECO:0000256" key="13">
    <source>
        <dbReference type="SAM" id="SignalP"/>
    </source>
</evidence>
<dbReference type="GO" id="GO:0005737">
    <property type="term" value="C:cytoplasm"/>
    <property type="evidence" value="ECO:0007669"/>
    <property type="project" value="UniProtKB-SubCell"/>
</dbReference>
<feature type="domain" description="FAD-dependent oxidoreductase 2 FAD-binding" evidence="14">
    <location>
        <begin position="6"/>
        <end position="371"/>
    </location>
</feature>
<accession>N4WKC3</accession>
<comment type="subcellular location">
    <subcellularLocation>
        <location evidence="12">Cytoplasm</location>
    </subcellularLocation>
</comment>
<dbReference type="InterPro" id="IPR003953">
    <property type="entry name" value="FAD-dep_OxRdtase_2_FAD-bd"/>
</dbReference>
<evidence type="ECO:0000256" key="12">
    <source>
        <dbReference type="RuleBase" id="RU362049"/>
    </source>
</evidence>
<evidence type="ECO:0000256" key="4">
    <source>
        <dbReference type="ARBA" id="ARBA00012173"/>
    </source>
</evidence>
<comment type="function">
    <text evidence="12">Catalyzes the oxidation of L-aspartate to iminoaspartate.</text>
</comment>